<dbReference type="GO" id="GO:0020037">
    <property type="term" value="F:heme binding"/>
    <property type="evidence" value="ECO:0007669"/>
    <property type="project" value="TreeGrafter"/>
</dbReference>
<feature type="region of interest" description="Disordered" evidence="6">
    <location>
        <begin position="278"/>
        <end position="367"/>
    </location>
</feature>
<keyword evidence="4 7" id="KW-1133">Transmembrane helix</keyword>
<feature type="transmembrane region" description="Helical" evidence="7">
    <location>
        <begin position="377"/>
        <end position="403"/>
    </location>
</feature>
<evidence type="ECO:0000256" key="4">
    <source>
        <dbReference type="ARBA" id="ARBA00022989"/>
    </source>
</evidence>
<feature type="transmembrane region" description="Helical" evidence="7">
    <location>
        <begin position="588"/>
        <end position="610"/>
    </location>
</feature>
<evidence type="ECO:0000256" key="6">
    <source>
        <dbReference type="SAM" id="MobiDB-lite"/>
    </source>
</evidence>
<dbReference type="EMBL" id="FOQZ01000002">
    <property type="protein sequence ID" value="SFI48039.1"/>
    <property type="molecule type" value="Genomic_DNA"/>
</dbReference>
<dbReference type="Pfam" id="PF01292">
    <property type="entry name" value="Ni_hydr_CYTB"/>
    <property type="match status" value="1"/>
</dbReference>
<feature type="transmembrane region" description="Helical" evidence="7">
    <location>
        <begin position="546"/>
        <end position="567"/>
    </location>
</feature>
<feature type="region of interest" description="Disordered" evidence="6">
    <location>
        <begin position="1"/>
        <end position="51"/>
    </location>
</feature>
<feature type="compositionally biased region" description="Low complexity" evidence="6">
    <location>
        <begin position="194"/>
        <end position="223"/>
    </location>
</feature>
<evidence type="ECO:0000256" key="2">
    <source>
        <dbReference type="ARBA" id="ARBA00022475"/>
    </source>
</evidence>
<dbReference type="PANTHER" id="PTHR30485">
    <property type="entry name" value="NI/FE-HYDROGENASE 1 B-TYPE CYTOCHROME SUBUNIT"/>
    <property type="match status" value="1"/>
</dbReference>
<feature type="compositionally biased region" description="Low complexity" evidence="6">
    <location>
        <begin position="109"/>
        <end position="126"/>
    </location>
</feature>
<keyword evidence="2" id="KW-1003">Cell membrane</keyword>
<proteinExistence type="predicted"/>
<feature type="transmembrane region" description="Helical" evidence="7">
    <location>
        <begin position="429"/>
        <end position="448"/>
    </location>
</feature>
<dbReference type="AlphaFoldDB" id="A0A7Z7CXT6"/>
<evidence type="ECO:0000256" key="5">
    <source>
        <dbReference type="ARBA" id="ARBA00023136"/>
    </source>
</evidence>
<evidence type="ECO:0000256" key="1">
    <source>
        <dbReference type="ARBA" id="ARBA00004651"/>
    </source>
</evidence>
<keyword evidence="3 7" id="KW-0812">Transmembrane</keyword>
<feature type="compositionally biased region" description="Low complexity" evidence="6">
    <location>
        <begin position="278"/>
        <end position="329"/>
    </location>
</feature>
<keyword evidence="5 7" id="KW-0472">Membrane</keyword>
<sequence>MATYARTLRRGLPRRPGGDAWPPAGDAPVGDEVEVEVDSRQSAGVGAVDPHIGAGEVDAAATAGAESRLSAGAEALDSQFGAGEASAAAGPSVESRESAGVGAVDPHNGAGEVDAAPAAPAAPAARALRRGLPRVPGGEPWPPASARPAESAAATAPSTVAPSTAAAAAPASATTAGGDAPAPATSTVGDAPIPVTSASADAAPTAPAAPSTTDVAAATAGGAELRRGLPRTPGGEPWPPAGTIDSARVASSVAPTQPVGATVLDSGAAATAAMSPTASAAPAPTTPAPGTASPTAAAAPTAPAAAPAPTTAAPAPTAAAPAPTTAAPVPAAPAPATGPRPPLTVPRTVWAGRGASRRDTATATEPERIGPFTKAQWAGALVIGGAVLLILAGMAVAAVRFVLSLDAMQDFLTTYPGEYHLPEGAPVGFPAWVGWQHFFNAFLMVLIIRTGLQIRTEKRPAAFWTPRGDPKGKTSLTIWFHQSLDILWLLNGVIFVVLLFVSGQWMRIIPTSWEVFPNALSAALQYVSLDWPTENGWVNYNALQQLAYFATVFLAAPLAAVTGYRMSGLWPKDNTRLNKAYPIEWARAVHFPTMLYFVAFIFVHVALVFATGALRNLNHMYAAQGSVDGVAYADNWTGFWMFFASLVVIAGAWVAARPLVLAPIARLFGTVSGR</sequence>
<feature type="compositionally biased region" description="Basic and acidic residues" evidence="6">
    <location>
        <begin position="356"/>
        <end position="367"/>
    </location>
</feature>
<evidence type="ECO:0000256" key="7">
    <source>
        <dbReference type="SAM" id="Phobius"/>
    </source>
</evidence>
<dbReference type="InterPro" id="IPR011577">
    <property type="entry name" value="Cyt_b561_bac/Ni-Hgenase"/>
</dbReference>
<feature type="transmembrane region" description="Helical" evidence="7">
    <location>
        <begin position="486"/>
        <end position="506"/>
    </location>
</feature>
<name>A0A7Z7CXT6_9MICO</name>
<feature type="transmembrane region" description="Helical" evidence="7">
    <location>
        <begin position="638"/>
        <end position="656"/>
    </location>
</feature>
<dbReference type="Gene3D" id="1.20.950.20">
    <property type="entry name" value="Transmembrane di-heme cytochromes, Chain C"/>
    <property type="match status" value="1"/>
</dbReference>
<feature type="compositionally biased region" description="Low complexity" evidence="6">
    <location>
        <begin position="146"/>
        <end position="187"/>
    </location>
</feature>
<evidence type="ECO:0000259" key="8">
    <source>
        <dbReference type="Pfam" id="PF01292"/>
    </source>
</evidence>
<dbReference type="RefSeq" id="WP_081782746.1">
    <property type="nucleotide sequence ID" value="NZ_FOQZ01000002.1"/>
</dbReference>
<accession>A0A7Z7CXT6</accession>
<comment type="caution">
    <text evidence="9">The sequence shown here is derived from an EMBL/GenBank/DDBJ whole genome shotgun (WGS) entry which is preliminary data.</text>
</comment>
<dbReference type="InterPro" id="IPR016174">
    <property type="entry name" value="Di-haem_cyt_TM"/>
</dbReference>
<dbReference type="GO" id="GO:0022904">
    <property type="term" value="P:respiratory electron transport chain"/>
    <property type="evidence" value="ECO:0007669"/>
    <property type="project" value="InterPro"/>
</dbReference>
<feature type="region of interest" description="Disordered" evidence="6">
    <location>
        <begin position="82"/>
        <end position="252"/>
    </location>
</feature>
<dbReference type="GO" id="GO:0009055">
    <property type="term" value="F:electron transfer activity"/>
    <property type="evidence" value="ECO:0007669"/>
    <property type="project" value="InterPro"/>
</dbReference>
<evidence type="ECO:0000313" key="10">
    <source>
        <dbReference type="Proteomes" id="UP000198702"/>
    </source>
</evidence>
<evidence type="ECO:0000313" key="9">
    <source>
        <dbReference type="EMBL" id="SFI48039.1"/>
    </source>
</evidence>
<gene>
    <name evidence="9" type="ORF">SAMN04487751_1825</name>
</gene>
<reference evidence="9 10" key="1">
    <citation type="submission" date="2016-10" db="EMBL/GenBank/DDBJ databases">
        <authorList>
            <person name="Varghese N."/>
            <person name="Submissions S."/>
        </authorList>
    </citation>
    <scope>NUCLEOTIDE SEQUENCE [LARGE SCALE GENOMIC DNA]</scope>
    <source>
        <strain evidence="9 10">UNC380MFSha3.1</strain>
    </source>
</reference>
<organism evidence="9 10">
    <name type="scientific">Microbacterium saccharophilum</name>
    <dbReference type="NCBI Taxonomy" id="1213358"/>
    <lineage>
        <taxon>Bacteria</taxon>
        <taxon>Bacillati</taxon>
        <taxon>Actinomycetota</taxon>
        <taxon>Actinomycetes</taxon>
        <taxon>Micrococcales</taxon>
        <taxon>Microbacteriaceae</taxon>
        <taxon>Microbacterium</taxon>
    </lineage>
</organism>
<evidence type="ECO:0000256" key="3">
    <source>
        <dbReference type="ARBA" id="ARBA00022692"/>
    </source>
</evidence>
<feature type="compositionally biased region" description="Pro residues" evidence="6">
    <location>
        <begin position="330"/>
        <end position="344"/>
    </location>
</feature>
<dbReference type="GO" id="GO:0005886">
    <property type="term" value="C:plasma membrane"/>
    <property type="evidence" value="ECO:0007669"/>
    <property type="project" value="UniProtKB-SubCell"/>
</dbReference>
<dbReference type="SUPFAM" id="SSF81342">
    <property type="entry name" value="Transmembrane di-heme cytochromes"/>
    <property type="match status" value="1"/>
</dbReference>
<comment type="subcellular location">
    <subcellularLocation>
        <location evidence="1">Cell membrane</location>
        <topology evidence="1">Multi-pass membrane protein</topology>
    </subcellularLocation>
</comment>
<dbReference type="Proteomes" id="UP000198702">
    <property type="component" value="Unassembled WGS sequence"/>
</dbReference>
<dbReference type="PRINTS" id="PR01217">
    <property type="entry name" value="PRICHEXTENSN"/>
</dbReference>
<dbReference type="PANTHER" id="PTHR30485:SF1">
    <property type="entry name" value="CYTOCHROME YDHU-RELATED"/>
    <property type="match status" value="1"/>
</dbReference>
<protein>
    <submittedName>
        <fullName evidence="9">Thiosulfate reductase cytochrome b subunit</fullName>
    </submittedName>
</protein>
<dbReference type="InterPro" id="IPR051542">
    <property type="entry name" value="Hydrogenase_cytochrome"/>
</dbReference>
<feature type="domain" description="Cytochrome b561 bacterial/Ni-hydrogenase" evidence="8">
    <location>
        <begin position="429"/>
        <end position="615"/>
    </location>
</feature>